<keyword evidence="3" id="KW-1185">Reference proteome</keyword>
<dbReference type="KEGG" id="cmv:CMUST_01295"/>
<sequence>MPIDKLPSRIQPAAYRVRSAAMTDGTALLIVGLMGVARGVSSLATPLYIHPAEMWLDNEIWVVTWLTIGIMNVVSAACPASRFARISFGLIVGLNVLWGLSFAAASVLDHVNLWASAINHWGISALVMWSIWRGSRRHVRLEVSHE</sequence>
<name>A0A0G3GYK8_9CORY</name>
<evidence type="ECO:0000256" key="1">
    <source>
        <dbReference type="SAM" id="Phobius"/>
    </source>
</evidence>
<reference evidence="3" key="2">
    <citation type="submission" date="2015-05" db="EMBL/GenBank/DDBJ databases">
        <title>Complete genome sequence of Corynebacterium mustelae DSM 45274, isolated from various tissues of a male ferret with lethal sepsis.</title>
        <authorList>
            <person name="Ruckert C."/>
            <person name="Albersmeier A."/>
            <person name="Winkler A."/>
            <person name="Tauch A."/>
        </authorList>
    </citation>
    <scope>NUCLEOTIDE SEQUENCE [LARGE SCALE GENOMIC DNA]</scope>
    <source>
        <strain evidence="3">DSM 45274</strain>
    </source>
</reference>
<evidence type="ECO:0000313" key="2">
    <source>
        <dbReference type="EMBL" id="AKK04608.1"/>
    </source>
</evidence>
<feature type="transmembrane region" description="Helical" evidence="1">
    <location>
        <begin position="113"/>
        <end position="132"/>
    </location>
</feature>
<protein>
    <submittedName>
        <fullName evidence="2">Uncharacterized protein</fullName>
    </submittedName>
</protein>
<dbReference type="EMBL" id="CP011542">
    <property type="protein sequence ID" value="AKK04608.1"/>
    <property type="molecule type" value="Genomic_DNA"/>
</dbReference>
<gene>
    <name evidence="2" type="ORF">CMUST_01295</name>
</gene>
<dbReference type="AlphaFoldDB" id="A0A0G3GYK8"/>
<proteinExistence type="predicted"/>
<feature type="transmembrane region" description="Helical" evidence="1">
    <location>
        <begin position="21"/>
        <end position="40"/>
    </location>
</feature>
<accession>A0A0G3GYK8</accession>
<dbReference type="OrthoDB" id="4422339at2"/>
<reference evidence="2 3" key="1">
    <citation type="journal article" date="2015" name="Genome Announc.">
        <title>Complete Genome Sequence of the Type Strain Corynebacterium mustelae DSM 45274, Isolated from Various Tissues of a Male Ferret with Lethal Sepsis.</title>
        <authorList>
            <person name="Ruckert C."/>
            <person name="Eimer J."/>
            <person name="Winkler A."/>
            <person name="Tauch A."/>
        </authorList>
    </citation>
    <scope>NUCLEOTIDE SEQUENCE [LARGE SCALE GENOMIC DNA]</scope>
    <source>
        <strain evidence="2 3">DSM 45274</strain>
    </source>
</reference>
<feature type="transmembrane region" description="Helical" evidence="1">
    <location>
        <begin position="60"/>
        <end position="79"/>
    </location>
</feature>
<organism evidence="2 3">
    <name type="scientific">Corynebacterium mustelae</name>
    <dbReference type="NCBI Taxonomy" id="571915"/>
    <lineage>
        <taxon>Bacteria</taxon>
        <taxon>Bacillati</taxon>
        <taxon>Actinomycetota</taxon>
        <taxon>Actinomycetes</taxon>
        <taxon>Mycobacteriales</taxon>
        <taxon>Corynebacteriaceae</taxon>
        <taxon>Corynebacterium</taxon>
    </lineage>
</organism>
<feature type="transmembrane region" description="Helical" evidence="1">
    <location>
        <begin position="86"/>
        <end position="107"/>
    </location>
</feature>
<dbReference type="STRING" id="571915.CMUST_01295"/>
<keyword evidence="1" id="KW-1133">Transmembrane helix</keyword>
<dbReference type="RefSeq" id="WP_047260994.1">
    <property type="nucleotide sequence ID" value="NZ_CP011542.1"/>
</dbReference>
<evidence type="ECO:0000313" key="3">
    <source>
        <dbReference type="Proteomes" id="UP000035199"/>
    </source>
</evidence>
<dbReference type="PATRIC" id="fig|571915.4.peg.264"/>
<keyword evidence="1" id="KW-0812">Transmembrane</keyword>
<keyword evidence="1" id="KW-0472">Membrane</keyword>
<dbReference type="Proteomes" id="UP000035199">
    <property type="component" value="Chromosome"/>
</dbReference>